<dbReference type="AlphaFoldDB" id="B0SWX3"/>
<dbReference type="HOGENOM" id="CLU_135650_3_1_5"/>
<proteinExistence type="inferred from homology"/>
<evidence type="ECO:0000313" key="3">
    <source>
        <dbReference type="EMBL" id="ABZ73181.1"/>
    </source>
</evidence>
<dbReference type="SMART" id="SM00465">
    <property type="entry name" value="GIYc"/>
    <property type="match status" value="1"/>
</dbReference>
<accession>B0SWX3</accession>
<dbReference type="Gene3D" id="3.40.1440.10">
    <property type="entry name" value="GIY-YIG endonuclease"/>
    <property type="match status" value="1"/>
</dbReference>
<dbReference type="KEGG" id="cak:Caul_4056"/>
<organism evidence="3">
    <name type="scientific">Caulobacter sp. (strain K31)</name>
    <dbReference type="NCBI Taxonomy" id="366602"/>
    <lineage>
        <taxon>Bacteria</taxon>
        <taxon>Pseudomonadati</taxon>
        <taxon>Pseudomonadota</taxon>
        <taxon>Alphaproteobacteria</taxon>
        <taxon>Caulobacterales</taxon>
        <taxon>Caulobacteraceae</taxon>
        <taxon>Caulobacter</taxon>
    </lineage>
</organism>
<dbReference type="InterPro" id="IPR035901">
    <property type="entry name" value="GIY-YIG_endonuc_sf"/>
</dbReference>
<dbReference type="InterPro" id="IPR000305">
    <property type="entry name" value="GIY-YIG_endonuc"/>
</dbReference>
<dbReference type="Pfam" id="PF01541">
    <property type="entry name" value="GIY-YIG"/>
    <property type="match status" value="1"/>
</dbReference>
<reference evidence="3" key="1">
    <citation type="submission" date="2008-01" db="EMBL/GenBank/DDBJ databases">
        <title>Complete sequence of chromosome of Caulobacter sp. K31.</title>
        <authorList>
            <consortium name="US DOE Joint Genome Institute"/>
            <person name="Copeland A."/>
            <person name="Lucas S."/>
            <person name="Lapidus A."/>
            <person name="Barry K."/>
            <person name="Glavina del Rio T."/>
            <person name="Dalin E."/>
            <person name="Tice H."/>
            <person name="Pitluck S."/>
            <person name="Bruce D."/>
            <person name="Goodwin L."/>
            <person name="Thompson L.S."/>
            <person name="Brettin T."/>
            <person name="Detter J.C."/>
            <person name="Han C."/>
            <person name="Schmutz J."/>
            <person name="Larimer F."/>
            <person name="Land M."/>
            <person name="Hauser L."/>
            <person name="Kyrpides N."/>
            <person name="Kim E."/>
            <person name="Stephens C."/>
            <person name="Richardson P."/>
        </authorList>
    </citation>
    <scope>NUCLEOTIDE SEQUENCE [LARGE SCALE GENOMIC DNA]</scope>
    <source>
        <strain evidence="3">K31</strain>
    </source>
</reference>
<dbReference type="PANTHER" id="PTHR34477:SF5">
    <property type="entry name" value="BSL5627 PROTEIN"/>
    <property type="match status" value="1"/>
</dbReference>
<dbReference type="SUPFAM" id="SSF82771">
    <property type="entry name" value="GIY-YIG endonuclease"/>
    <property type="match status" value="1"/>
</dbReference>
<sequence>MREHAYAVYIMSDSRRGVLYAGVTSDLQTRAHQHRNGEFGGFTREHGCKSLVWFETHDDIEAAIRREKLIKRWRRAWKIALVEARNPEWADLEPALRGAERFPWETMAEFQVALEAEAVGLFAKEDDWPN</sequence>
<dbReference type="CDD" id="cd10448">
    <property type="entry name" value="GIY-YIG_unchar_3"/>
    <property type="match status" value="1"/>
</dbReference>
<dbReference type="InterPro" id="IPR050190">
    <property type="entry name" value="UPF0213_domain"/>
</dbReference>
<protein>
    <submittedName>
        <fullName evidence="3">Excinuclease ABC C subunit domain protein</fullName>
    </submittedName>
</protein>
<comment type="similarity">
    <text evidence="1">Belongs to the UPF0213 family.</text>
</comment>
<dbReference type="eggNOG" id="COG2827">
    <property type="taxonomic scope" value="Bacteria"/>
</dbReference>
<evidence type="ECO:0000259" key="2">
    <source>
        <dbReference type="PROSITE" id="PS50164"/>
    </source>
</evidence>
<dbReference type="PANTHER" id="PTHR34477">
    <property type="entry name" value="UPF0213 PROTEIN YHBQ"/>
    <property type="match status" value="1"/>
</dbReference>
<dbReference type="STRING" id="366602.Caul_4056"/>
<dbReference type="OrthoDB" id="287318at2"/>
<name>B0SWX3_CAUSK</name>
<dbReference type="EMBL" id="CP000927">
    <property type="protein sequence ID" value="ABZ73181.1"/>
    <property type="molecule type" value="Genomic_DNA"/>
</dbReference>
<evidence type="ECO:0000256" key="1">
    <source>
        <dbReference type="ARBA" id="ARBA00007435"/>
    </source>
</evidence>
<gene>
    <name evidence="3" type="ordered locus">Caul_4056</name>
</gene>
<feature type="domain" description="GIY-YIG" evidence="2">
    <location>
        <begin position="4"/>
        <end position="80"/>
    </location>
</feature>
<dbReference type="PROSITE" id="PS50164">
    <property type="entry name" value="GIY_YIG"/>
    <property type="match status" value="1"/>
</dbReference>